<dbReference type="EMBL" id="CP073249">
    <property type="protein sequence ID" value="QUF05097.1"/>
    <property type="molecule type" value="Genomic_DNA"/>
</dbReference>
<protein>
    <submittedName>
        <fullName evidence="2">Uncharacterized protein</fullName>
    </submittedName>
</protein>
<evidence type="ECO:0000313" key="2">
    <source>
        <dbReference type="EMBL" id="QUF05097.1"/>
    </source>
</evidence>
<proteinExistence type="predicted"/>
<dbReference type="Proteomes" id="UP000677152">
    <property type="component" value="Chromosome"/>
</dbReference>
<feature type="region of interest" description="Disordered" evidence="1">
    <location>
        <begin position="1"/>
        <end position="28"/>
    </location>
</feature>
<evidence type="ECO:0000313" key="3">
    <source>
        <dbReference type="Proteomes" id="UP000677152"/>
    </source>
</evidence>
<name>A0AA45L8A4_9PSEU</name>
<sequence>MPARKAGRENGGASFTRGARTTDDQAADLRETVRLRHAATALAVAEGVRSAIIRATAPAGGR</sequence>
<reference evidence="2" key="1">
    <citation type="submission" date="2021-04" db="EMBL/GenBank/DDBJ databases">
        <title>Genomic sequence of Actinosynnema pretiosum subsp. pretiosum ATCC 31280 (C-14919).</title>
        <authorList>
            <person name="Bai L."/>
            <person name="Wang X."/>
            <person name="Xiao Y."/>
        </authorList>
    </citation>
    <scope>NUCLEOTIDE SEQUENCE</scope>
    <source>
        <strain evidence="2">ATCC 31280</strain>
    </source>
</reference>
<organism evidence="2 3">
    <name type="scientific">Actinosynnema pretiosum subsp. pretiosum</name>
    <dbReference type="NCBI Taxonomy" id="103721"/>
    <lineage>
        <taxon>Bacteria</taxon>
        <taxon>Bacillati</taxon>
        <taxon>Actinomycetota</taxon>
        <taxon>Actinomycetes</taxon>
        <taxon>Pseudonocardiales</taxon>
        <taxon>Pseudonocardiaceae</taxon>
        <taxon>Actinosynnema</taxon>
    </lineage>
</organism>
<evidence type="ECO:0000256" key="1">
    <source>
        <dbReference type="SAM" id="MobiDB-lite"/>
    </source>
</evidence>
<dbReference type="AlphaFoldDB" id="A0AA45L8A4"/>
<accession>A0AA45L8A4</accession>
<gene>
    <name evidence="2" type="ORF">KCV87_02960</name>
</gene>